<dbReference type="SUPFAM" id="SSF51556">
    <property type="entry name" value="Metallo-dependent hydrolases"/>
    <property type="match status" value="1"/>
</dbReference>
<dbReference type="Pfam" id="PF01979">
    <property type="entry name" value="Amidohydro_1"/>
    <property type="match status" value="1"/>
</dbReference>
<reference evidence="7 8" key="1">
    <citation type="submission" date="2017-04" db="EMBL/GenBank/DDBJ databases">
        <authorList>
            <person name="Afonso C.L."/>
            <person name="Miller P.J."/>
            <person name="Scott M.A."/>
            <person name="Spackman E."/>
            <person name="Goraichik I."/>
            <person name="Dimitrov K.M."/>
            <person name="Suarez D.L."/>
            <person name="Swayne D.E."/>
        </authorList>
    </citation>
    <scope>NUCLEOTIDE SEQUENCE [LARGE SCALE GENOMIC DNA]</scope>
    <source>
        <strain evidence="7 8">B5P</strain>
    </source>
</reference>
<keyword evidence="8" id="KW-1185">Reference proteome</keyword>
<dbReference type="OrthoDB" id="9775759at2"/>
<dbReference type="FunFam" id="3.20.20.140:FF:000174">
    <property type="entry name" value="Dihydropyrimidinase-related protein 2"/>
    <property type="match status" value="1"/>
</dbReference>
<dbReference type="Gene3D" id="3.20.20.140">
    <property type="entry name" value="Metal-dependent hydrolases"/>
    <property type="match status" value="1"/>
</dbReference>
<keyword evidence="3" id="KW-0479">Metal-binding</keyword>
<name>A0A1X7PRV2_9HYPH</name>
<evidence type="ECO:0000256" key="1">
    <source>
        <dbReference type="ARBA" id="ARBA00001947"/>
    </source>
</evidence>
<dbReference type="SUPFAM" id="SSF51338">
    <property type="entry name" value="Composite domain of metallo-dependent hydrolases"/>
    <property type="match status" value="1"/>
</dbReference>
<accession>A0A1X7PRV2</accession>
<dbReference type="InterPro" id="IPR011778">
    <property type="entry name" value="Hydantoinase/dihydroPyrase"/>
</dbReference>
<feature type="modified residue" description="N6-carboxylysine" evidence="5">
    <location>
        <position position="150"/>
    </location>
</feature>
<dbReference type="InterPro" id="IPR050378">
    <property type="entry name" value="Metallo-dep_Hydrolases_sf"/>
</dbReference>
<dbReference type="GO" id="GO:0016812">
    <property type="term" value="F:hydrolase activity, acting on carbon-nitrogen (but not peptide) bonds, in cyclic amides"/>
    <property type="evidence" value="ECO:0007669"/>
    <property type="project" value="TreeGrafter"/>
</dbReference>
<evidence type="ECO:0000259" key="6">
    <source>
        <dbReference type="Pfam" id="PF01979"/>
    </source>
</evidence>
<dbReference type="AlphaFoldDB" id="A0A1X7PRV2"/>
<evidence type="ECO:0000313" key="7">
    <source>
        <dbReference type="EMBL" id="SMH54033.1"/>
    </source>
</evidence>
<dbReference type="RefSeq" id="WP_085466644.1">
    <property type="nucleotide sequence ID" value="NZ_FXBL01000004.1"/>
</dbReference>
<dbReference type="InterPro" id="IPR011059">
    <property type="entry name" value="Metal-dep_hydrolase_composite"/>
</dbReference>
<evidence type="ECO:0000256" key="5">
    <source>
        <dbReference type="PIRSR" id="PIRSR611778-50"/>
    </source>
</evidence>
<keyword evidence="4" id="KW-0378">Hydrolase</keyword>
<evidence type="ECO:0000313" key="8">
    <source>
        <dbReference type="Proteomes" id="UP000193083"/>
    </source>
</evidence>
<dbReference type="PANTHER" id="PTHR11647:SF1">
    <property type="entry name" value="COLLAPSIN RESPONSE MEDIATOR PROTEIN"/>
    <property type="match status" value="1"/>
</dbReference>
<dbReference type="InterPro" id="IPR006680">
    <property type="entry name" value="Amidohydro-rel"/>
</dbReference>
<comment type="PTM">
    <text evidence="5">Carbamylation allows a single lysine to coordinate two divalent metal cations.</text>
</comment>
<gene>
    <name evidence="7" type="ORF">SAMN02982922_5006</name>
</gene>
<dbReference type="GO" id="GO:0046872">
    <property type="term" value="F:metal ion binding"/>
    <property type="evidence" value="ECO:0007669"/>
    <property type="project" value="UniProtKB-KW"/>
</dbReference>
<dbReference type="InterPro" id="IPR032466">
    <property type="entry name" value="Metal_Hydrolase"/>
</dbReference>
<sequence length="469" mass="50553">MNDLVIANGLVVLPEGPRKADVIISGEMIAGIAEPGTGRGERVVDAGGRIVLPAGVDPHVHLLVGFMGQRSVYDFESGGIAALRGGTTAIVDFALQRRGGSILKGFHYRRKQADEFVTLDYGLHQIITDVNKDSLAELAQLRADGVASLKVYMIYEDDGLKLEDGQLHALMQQAAKDDLMLVLHAENAGIIERLRAEAVAAGHTHPRWHALTRPPITEVEAIQRAILFSEDTGCGVHILHLVAKGGLPLIEAARRRGLPVTAETCTHYLALDESALERDNPHEYVMSPPLRSPDNQAALWEALKSGVLSAVTSDEVSYSAAAKAMGAGSFATIANGCTGIEARLPVLYTLGVAQGRLSLQRFAELFSTWPADIFGFGDRKGRIAPGYDADLVVIDPETRRTMGRHSDYGDIGYNPYEGMELTGWARQTIYRGKVVVEDGKFLGTRGQGRFLKRGAPRRPHIAPDGGAAA</sequence>
<proteinExistence type="inferred from homology"/>
<dbReference type="NCBIfam" id="TIGR02033">
    <property type="entry name" value="D-hydantoinase"/>
    <property type="match status" value="1"/>
</dbReference>
<comment type="similarity">
    <text evidence="2">Belongs to the metallo-dependent hydrolases superfamily. Hydantoinase/dihydropyrimidinase family.</text>
</comment>
<dbReference type="EMBL" id="FXBL01000004">
    <property type="protein sequence ID" value="SMH54033.1"/>
    <property type="molecule type" value="Genomic_DNA"/>
</dbReference>
<organism evidence="7 8">
    <name type="scientific">Mesorhizobium australicum</name>
    <dbReference type="NCBI Taxonomy" id="536018"/>
    <lineage>
        <taxon>Bacteria</taxon>
        <taxon>Pseudomonadati</taxon>
        <taxon>Pseudomonadota</taxon>
        <taxon>Alphaproteobacteria</taxon>
        <taxon>Hyphomicrobiales</taxon>
        <taxon>Phyllobacteriaceae</taxon>
        <taxon>Mesorhizobium</taxon>
    </lineage>
</organism>
<evidence type="ECO:0000256" key="2">
    <source>
        <dbReference type="ARBA" id="ARBA00008829"/>
    </source>
</evidence>
<evidence type="ECO:0000256" key="4">
    <source>
        <dbReference type="ARBA" id="ARBA00022801"/>
    </source>
</evidence>
<comment type="cofactor">
    <cofactor evidence="1">
        <name>Zn(2+)</name>
        <dbReference type="ChEBI" id="CHEBI:29105"/>
    </cofactor>
</comment>
<dbReference type="Proteomes" id="UP000193083">
    <property type="component" value="Unassembled WGS sequence"/>
</dbReference>
<dbReference type="GO" id="GO:0005829">
    <property type="term" value="C:cytosol"/>
    <property type="evidence" value="ECO:0007669"/>
    <property type="project" value="TreeGrafter"/>
</dbReference>
<dbReference type="PANTHER" id="PTHR11647">
    <property type="entry name" value="HYDRANTOINASE/DIHYDROPYRIMIDINASE FAMILY MEMBER"/>
    <property type="match status" value="1"/>
</dbReference>
<feature type="domain" description="Amidohydrolase-related" evidence="6">
    <location>
        <begin position="50"/>
        <end position="435"/>
    </location>
</feature>
<protein>
    <submittedName>
        <fullName evidence="7">Dihydropyrimidinase</fullName>
    </submittedName>
</protein>
<evidence type="ECO:0000256" key="3">
    <source>
        <dbReference type="ARBA" id="ARBA00022723"/>
    </source>
</evidence>
<dbReference type="Gene3D" id="2.30.40.10">
    <property type="entry name" value="Urease, subunit C, domain 1"/>
    <property type="match status" value="1"/>
</dbReference>